<dbReference type="Proteomes" id="UP000277671">
    <property type="component" value="Unassembled WGS sequence"/>
</dbReference>
<sequence>MIGVLSLAHPDGQVFGFDAGALCLELACGTGGEGFRARFEQLHTPADFVAWSALSRLDPVGHGVDPDEIPARPADLTDVKRLREAIWSIAVAATGQPVPYESTEPGPATGADRPTGLEREFAVVNELAGGPPVVPQFGSAGGTPVWRKPVDARQLITEIARDAVRTFSAPTVERVRMCAGQRCALIYLDTSRPGRRRWCSMQRCGNRNKVADHRRRQQGAPQRHREQPATPV</sequence>
<dbReference type="InterPro" id="IPR021005">
    <property type="entry name" value="Znf_CGNR"/>
</dbReference>
<comment type="caution">
    <text evidence="3">The sequence shown here is derived from an EMBL/GenBank/DDBJ whole genome shotgun (WGS) entry which is preliminary data.</text>
</comment>
<dbReference type="EMBL" id="RBKT01000001">
    <property type="protein sequence ID" value="RKR87471.1"/>
    <property type="molecule type" value="Genomic_DNA"/>
</dbReference>
<dbReference type="PANTHER" id="PTHR35525">
    <property type="entry name" value="BLL6575 PROTEIN"/>
    <property type="match status" value="1"/>
</dbReference>
<dbReference type="SUPFAM" id="SSF160904">
    <property type="entry name" value="Jann2411-like"/>
    <property type="match status" value="1"/>
</dbReference>
<evidence type="ECO:0000259" key="2">
    <source>
        <dbReference type="Pfam" id="PF11706"/>
    </source>
</evidence>
<keyword evidence="4" id="KW-1185">Reference proteome</keyword>
<dbReference type="PANTHER" id="PTHR35525:SF3">
    <property type="entry name" value="BLL6575 PROTEIN"/>
    <property type="match status" value="1"/>
</dbReference>
<dbReference type="AlphaFoldDB" id="A0A495JFG5"/>
<feature type="domain" description="Zinc finger CGNR" evidence="2">
    <location>
        <begin position="174"/>
        <end position="217"/>
    </location>
</feature>
<dbReference type="InterPro" id="IPR023286">
    <property type="entry name" value="ABATE_dom_sf"/>
</dbReference>
<dbReference type="OrthoDB" id="123307at2"/>
<evidence type="ECO:0000313" key="4">
    <source>
        <dbReference type="Proteomes" id="UP000277671"/>
    </source>
</evidence>
<gene>
    <name evidence="3" type="ORF">BDK92_1749</name>
</gene>
<evidence type="ECO:0000256" key="1">
    <source>
        <dbReference type="SAM" id="MobiDB-lite"/>
    </source>
</evidence>
<dbReference type="Pfam" id="PF07336">
    <property type="entry name" value="ABATE"/>
    <property type="match status" value="1"/>
</dbReference>
<protein>
    <submittedName>
        <fullName evidence="3">Putative RNA-binding Zn ribbon-like protein</fullName>
    </submittedName>
</protein>
<proteinExistence type="predicted"/>
<organism evidence="3 4">
    <name type="scientific">Micromonospora pisi</name>
    <dbReference type="NCBI Taxonomy" id="589240"/>
    <lineage>
        <taxon>Bacteria</taxon>
        <taxon>Bacillati</taxon>
        <taxon>Actinomycetota</taxon>
        <taxon>Actinomycetes</taxon>
        <taxon>Micromonosporales</taxon>
        <taxon>Micromonosporaceae</taxon>
        <taxon>Micromonospora</taxon>
    </lineage>
</organism>
<accession>A0A495JFG5</accession>
<dbReference type="Gene3D" id="1.10.3300.10">
    <property type="entry name" value="Jann2411-like domain"/>
    <property type="match status" value="1"/>
</dbReference>
<feature type="compositionally biased region" description="Basic and acidic residues" evidence="1">
    <location>
        <begin position="223"/>
        <end position="232"/>
    </location>
</feature>
<dbReference type="InterPro" id="IPR010852">
    <property type="entry name" value="ABATE"/>
</dbReference>
<feature type="region of interest" description="Disordered" evidence="1">
    <location>
        <begin position="208"/>
        <end position="232"/>
    </location>
</feature>
<reference evidence="3 4" key="1">
    <citation type="submission" date="2018-10" db="EMBL/GenBank/DDBJ databases">
        <title>Sequencing the genomes of 1000 actinobacteria strains.</title>
        <authorList>
            <person name="Klenk H.-P."/>
        </authorList>
    </citation>
    <scope>NUCLEOTIDE SEQUENCE [LARGE SCALE GENOMIC DNA]</scope>
    <source>
        <strain evidence="3 4">DSM 45175</strain>
    </source>
</reference>
<evidence type="ECO:0000313" key="3">
    <source>
        <dbReference type="EMBL" id="RKR87471.1"/>
    </source>
</evidence>
<dbReference type="RefSeq" id="WP_121156239.1">
    <property type="nucleotide sequence ID" value="NZ_RBKT01000001.1"/>
</dbReference>
<dbReference type="Pfam" id="PF11706">
    <property type="entry name" value="zf-CGNR"/>
    <property type="match status" value="1"/>
</dbReference>
<name>A0A495JFG5_9ACTN</name>